<dbReference type="Pfam" id="PF01061">
    <property type="entry name" value="ABC2_membrane"/>
    <property type="match status" value="1"/>
</dbReference>
<evidence type="ECO:0000256" key="7">
    <source>
        <dbReference type="ARBA" id="ARBA00022989"/>
    </source>
</evidence>
<dbReference type="Gene3D" id="3.40.50.300">
    <property type="entry name" value="P-loop containing nucleotide triphosphate hydrolases"/>
    <property type="match status" value="1"/>
</dbReference>
<reference evidence="12" key="1">
    <citation type="submission" date="2010-08" db="EMBL/GenBank/DDBJ databases">
        <authorList>
            <consortium name="Caenorhabditis japonica Sequencing Consortium"/>
            <person name="Wilson R.K."/>
        </authorList>
    </citation>
    <scope>NUCLEOTIDE SEQUENCE [LARGE SCALE GENOMIC DNA]</scope>
    <source>
        <strain evidence="12">DF5081</strain>
    </source>
</reference>
<evidence type="ECO:0000313" key="11">
    <source>
        <dbReference type="EnsemblMetazoa" id="CJA05083b.1"/>
    </source>
</evidence>
<dbReference type="PROSITE" id="PS50893">
    <property type="entry name" value="ABC_TRANSPORTER_2"/>
    <property type="match status" value="1"/>
</dbReference>
<dbReference type="InterPro" id="IPR013525">
    <property type="entry name" value="ABC2_TM"/>
</dbReference>
<evidence type="ECO:0000256" key="5">
    <source>
        <dbReference type="ARBA" id="ARBA00022741"/>
    </source>
</evidence>
<dbReference type="GO" id="GO:0016887">
    <property type="term" value="F:ATP hydrolysis activity"/>
    <property type="evidence" value="ECO:0007669"/>
    <property type="project" value="InterPro"/>
</dbReference>
<dbReference type="InterPro" id="IPR027417">
    <property type="entry name" value="P-loop_NTPase"/>
</dbReference>
<evidence type="ECO:0000256" key="6">
    <source>
        <dbReference type="ARBA" id="ARBA00022840"/>
    </source>
</evidence>
<proteinExistence type="inferred from homology"/>
<dbReference type="InterPro" id="IPR003593">
    <property type="entry name" value="AAA+_ATPase"/>
</dbReference>
<dbReference type="AlphaFoldDB" id="A0A8R1DKN3"/>
<feature type="transmembrane region" description="Helical" evidence="9">
    <location>
        <begin position="513"/>
        <end position="533"/>
    </location>
</feature>
<dbReference type="FunFam" id="3.40.50.300:FF:001480">
    <property type="entry name" value="ABC transporter"/>
    <property type="match status" value="1"/>
</dbReference>
<dbReference type="InterPro" id="IPR003439">
    <property type="entry name" value="ABC_transporter-like_ATP-bd"/>
</dbReference>
<evidence type="ECO:0000256" key="3">
    <source>
        <dbReference type="ARBA" id="ARBA00022448"/>
    </source>
</evidence>
<organism evidence="11 12">
    <name type="scientific">Caenorhabditis japonica</name>
    <dbReference type="NCBI Taxonomy" id="281687"/>
    <lineage>
        <taxon>Eukaryota</taxon>
        <taxon>Metazoa</taxon>
        <taxon>Ecdysozoa</taxon>
        <taxon>Nematoda</taxon>
        <taxon>Chromadorea</taxon>
        <taxon>Rhabditida</taxon>
        <taxon>Rhabditina</taxon>
        <taxon>Rhabditomorpha</taxon>
        <taxon>Rhabditoidea</taxon>
        <taxon>Rhabditidae</taxon>
        <taxon>Peloderinae</taxon>
        <taxon>Caenorhabditis</taxon>
    </lineage>
</organism>
<keyword evidence="8 9" id="KW-0472">Membrane</keyword>
<dbReference type="PANTHER" id="PTHR48041">
    <property type="entry name" value="ABC TRANSPORTER G FAMILY MEMBER 28"/>
    <property type="match status" value="1"/>
</dbReference>
<feature type="transmembrane region" description="Helical" evidence="9">
    <location>
        <begin position="460"/>
        <end position="482"/>
    </location>
</feature>
<keyword evidence="7 9" id="KW-1133">Transmembrane helix</keyword>
<name>A0A8R1DKN3_CAEJA</name>
<accession>A0A8R1DKN3</accession>
<dbReference type="CDD" id="cd03213">
    <property type="entry name" value="ABCG_EPDR"/>
    <property type="match status" value="1"/>
</dbReference>
<comment type="subcellular location">
    <subcellularLocation>
        <location evidence="1">Membrane</location>
        <topology evidence="1">Multi-pass membrane protein</topology>
    </subcellularLocation>
</comment>
<keyword evidence="4 9" id="KW-0812">Transmembrane</keyword>
<evidence type="ECO:0000256" key="1">
    <source>
        <dbReference type="ARBA" id="ARBA00004141"/>
    </source>
</evidence>
<dbReference type="PANTHER" id="PTHR48041:SF84">
    <property type="entry name" value="ABC TRANSPORTER DOMAIN-CONTAINING PROTEIN"/>
    <property type="match status" value="1"/>
</dbReference>
<dbReference type="Pfam" id="PF19055">
    <property type="entry name" value="ABC2_membrane_7"/>
    <property type="match status" value="1"/>
</dbReference>
<dbReference type="SMART" id="SM00382">
    <property type="entry name" value="AAA"/>
    <property type="match status" value="1"/>
</dbReference>
<dbReference type="InterPro" id="IPR050352">
    <property type="entry name" value="ABCG_transporters"/>
</dbReference>
<dbReference type="Proteomes" id="UP000005237">
    <property type="component" value="Unassembled WGS sequence"/>
</dbReference>
<dbReference type="InterPro" id="IPR043926">
    <property type="entry name" value="ABCG_dom"/>
</dbReference>
<feature type="domain" description="ABC transporter" evidence="10">
    <location>
        <begin position="38"/>
        <end position="276"/>
    </location>
</feature>
<keyword evidence="5" id="KW-0547">Nucleotide-binding</keyword>
<dbReference type="Pfam" id="PF00005">
    <property type="entry name" value="ABC_tran"/>
    <property type="match status" value="1"/>
</dbReference>
<feature type="transmembrane region" description="Helical" evidence="9">
    <location>
        <begin position="429"/>
        <end position="448"/>
    </location>
</feature>
<feature type="transmembrane region" description="Helical" evidence="9">
    <location>
        <begin position="369"/>
        <end position="389"/>
    </location>
</feature>
<evidence type="ECO:0000256" key="4">
    <source>
        <dbReference type="ARBA" id="ARBA00022692"/>
    </source>
</evidence>
<evidence type="ECO:0000259" key="10">
    <source>
        <dbReference type="PROSITE" id="PS50893"/>
    </source>
</evidence>
<dbReference type="EnsemblMetazoa" id="CJA05083b.1">
    <property type="protein sequence ID" value="CJA05083b.1"/>
    <property type="gene ID" value="WBGene00124287"/>
</dbReference>
<keyword evidence="3" id="KW-0813">Transport</keyword>
<dbReference type="GO" id="GO:0140359">
    <property type="term" value="F:ABC-type transporter activity"/>
    <property type="evidence" value="ECO:0007669"/>
    <property type="project" value="InterPro"/>
</dbReference>
<protein>
    <submittedName>
        <fullName evidence="11">ABC transporter domain-containing protein</fullName>
    </submittedName>
</protein>
<feature type="transmembrane region" description="Helical" evidence="9">
    <location>
        <begin position="395"/>
        <end position="417"/>
    </location>
</feature>
<evidence type="ECO:0000313" key="12">
    <source>
        <dbReference type="Proteomes" id="UP000005237"/>
    </source>
</evidence>
<dbReference type="InterPro" id="IPR017871">
    <property type="entry name" value="ABC_transporter-like_CS"/>
</dbReference>
<dbReference type="SUPFAM" id="SSF52540">
    <property type="entry name" value="P-loop containing nucleoside triphosphate hydrolases"/>
    <property type="match status" value="1"/>
</dbReference>
<keyword evidence="12" id="KW-1185">Reference proteome</keyword>
<reference evidence="11" key="2">
    <citation type="submission" date="2022-06" db="UniProtKB">
        <authorList>
            <consortium name="EnsemblMetazoa"/>
        </authorList>
    </citation>
    <scope>IDENTIFICATION</scope>
    <source>
        <strain evidence="11">DF5081</strain>
    </source>
</reference>
<sequence>MEMTTETCSLLSAGQSEYGAAASMTSALDPVDPVTISWHSISICAAKSKKQILDNVSGIARPGQLLALMGASGAGKTTLLNMLLSRNLKGLETNGSVKVNGHELGRGITAISGYAQQDELFVGTLTVKEYLNVQAKLRVNGDAEKRRRRVANVMAQLGLYKCQNTRIGSIGGQKGISGGEMRRLTFACELLSNPSVLFCDEPTTGLDSFMAESVVQVLSNLAKSGRTVICTIHQPSSQLYLMFDRVMFMAGGKTAFLGAPREAIQFFEDAGFACPRNFNPADLIIHTLAVMPNEEEKCQQRIEVICAKFDNSSYGRTLQFALEKTEEGRKPSERKKTGVLTQISALLERAMIDTWRNPSLTRAKIIQKTIMGVFIGLLYLQSPLTSIGISNLNGALFYLVCELTYSTIFGILNFLPTDFPLVSREYHDGLYSVFSYYVARCLSYLPLFTADGLVMLLVSYWLVGFSNSLTQVLFACLIAFLIEQSSSACGIMLSCVAPSLPIAMSTAGPMLTLLSLTGGLYANVGALPTYISWIQYLSWFRYGFEAFAINQWSSVNEPNSTIWTDEEKKSEFKGALASFNDWVSPRIP</sequence>
<dbReference type="GO" id="GO:0005524">
    <property type="term" value="F:ATP binding"/>
    <property type="evidence" value="ECO:0007669"/>
    <property type="project" value="UniProtKB-KW"/>
</dbReference>
<comment type="similarity">
    <text evidence="2">Belongs to the ABC transporter superfamily. ABCG family. Eye pigment precursor importer (TC 3.A.1.204) subfamily.</text>
</comment>
<dbReference type="GO" id="GO:0005886">
    <property type="term" value="C:plasma membrane"/>
    <property type="evidence" value="ECO:0007669"/>
    <property type="project" value="TreeGrafter"/>
</dbReference>
<evidence type="ECO:0000256" key="9">
    <source>
        <dbReference type="SAM" id="Phobius"/>
    </source>
</evidence>
<evidence type="ECO:0000256" key="2">
    <source>
        <dbReference type="ARBA" id="ARBA00005814"/>
    </source>
</evidence>
<evidence type="ECO:0000256" key="8">
    <source>
        <dbReference type="ARBA" id="ARBA00023136"/>
    </source>
</evidence>
<dbReference type="PROSITE" id="PS00211">
    <property type="entry name" value="ABC_TRANSPORTER_1"/>
    <property type="match status" value="1"/>
</dbReference>
<keyword evidence="6" id="KW-0067">ATP-binding</keyword>